<organism evidence="1">
    <name type="scientific">Anguilla anguilla</name>
    <name type="common">European freshwater eel</name>
    <name type="synonym">Muraena anguilla</name>
    <dbReference type="NCBI Taxonomy" id="7936"/>
    <lineage>
        <taxon>Eukaryota</taxon>
        <taxon>Metazoa</taxon>
        <taxon>Chordata</taxon>
        <taxon>Craniata</taxon>
        <taxon>Vertebrata</taxon>
        <taxon>Euteleostomi</taxon>
        <taxon>Actinopterygii</taxon>
        <taxon>Neopterygii</taxon>
        <taxon>Teleostei</taxon>
        <taxon>Anguilliformes</taxon>
        <taxon>Anguillidae</taxon>
        <taxon>Anguilla</taxon>
    </lineage>
</organism>
<name>A0A0E9PUL0_ANGAN</name>
<dbReference type="AlphaFoldDB" id="A0A0E9PUL0"/>
<evidence type="ECO:0000313" key="1">
    <source>
        <dbReference type="EMBL" id="JAH08204.1"/>
    </source>
</evidence>
<protein>
    <submittedName>
        <fullName evidence="1">Uncharacterized protein</fullName>
    </submittedName>
</protein>
<sequence>MTVILAVIIKCVFILPKRAHITPLLIPLPIYCTCYSSYLV</sequence>
<proteinExistence type="predicted"/>
<accession>A0A0E9PUL0</accession>
<reference evidence="1" key="2">
    <citation type="journal article" date="2015" name="Fish Shellfish Immunol.">
        <title>Early steps in the European eel (Anguilla anguilla)-Vibrio vulnificus interaction in the gills: Role of the RtxA13 toxin.</title>
        <authorList>
            <person name="Callol A."/>
            <person name="Pajuelo D."/>
            <person name="Ebbesson L."/>
            <person name="Teles M."/>
            <person name="MacKenzie S."/>
            <person name="Amaro C."/>
        </authorList>
    </citation>
    <scope>NUCLEOTIDE SEQUENCE</scope>
</reference>
<reference evidence="1" key="1">
    <citation type="submission" date="2014-11" db="EMBL/GenBank/DDBJ databases">
        <authorList>
            <person name="Amaro Gonzalez C."/>
        </authorList>
    </citation>
    <scope>NUCLEOTIDE SEQUENCE</scope>
</reference>
<dbReference type="EMBL" id="GBXM01100373">
    <property type="protein sequence ID" value="JAH08204.1"/>
    <property type="molecule type" value="Transcribed_RNA"/>
</dbReference>